<evidence type="ECO:0000313" key="2">
    <source>
        <dbReference type="Proteomes" id="UP001175227"/>
    </source>
</evidence>
<dbReference type="EMBL" id="JAUEPR010000003">
    <property type="protein sequence ID" value="KAK0487979.1"/>
    <property type="molecule type" value="Genomic_DNA"/>
</dbReference>
<keyword evidence="2" id="KW-1185">Reference proteome</keyword>
<dbReference type="AlphaFoldDB" id="A0AA39ULK0"/>
<protein>
    <submittedName>
        <fullName evidence="1">Uncharacterized protein</fullName>
    </submittedName>
</protein>
<proteinExistence type="predicted"/>
<gene>
    <name evidence="1" type="ORF">IW261DRAFT_1451302</name>
</gene>
<comment type="caution">
    <text evidence="1">The sequence shown here is derived from an EMBL/GenBank/DDBJ whole genome shotgun (WGS) entry which is preliminary data.</text>
</comment>
<dbReference type="Proteomes" id="UP001175227">
    <property type="component" value="Unassembled WGS sequence"/>
</dbReference>
<accession>A0AA39ULK0</accession>
<name>A0AA39ULK0_9AGAR</name>
<organism evidence="1 2">
    <name type="scientific">Armillaria novae-zelandiae</name>
    <dbReference type="NCBI Taxonomy" id="153914"/>
    <lineage>
        <taxon>Eukaryota</taxon>
        <taxon>Fungi</taxon>
        <taxon>Dikarya</taxon>
        <taxon>Basidiomycota</taxon>
        <taxon>Agaricomycotina</taxon>
        <taxon>Agaricomycetes</taxon>
        <taxon>Agaricomycetidae</taxon>
        <taxon>Agaricales</taxon>
        <taxon>Marasmiineae</taxon>
        <taxon>Physalacriaceae</taxon>
        <taxon>Armillaria</taxon>
    </lineage>
</organism>
<feature type="non-terminal residue" evidence="1">
    <location>
        <position position="84"/>
    </location>
</feature>
<evidence type="ECO:0000313" key="1">
    <source>
        <dbReference type="EMBL" id="KAK0487979.1"/>
    </source>
</evidence>
<sequence>MTEVRFLVFLFLFLLFLLLGMIDKTLSPHRLILHTLMFDPKTGLQRSDGLAWLDIQKKSFSVIHWNGTLSARIYNYIHQRIMNL</sequence>
<reference evidence="1" key="1">
    <citation type="submission" date="2023-06" db="EMBL/GenBank/DDBJ databases">
        <authorList>
            <consortium name="Lawrence Berkeley National Laboratory"/>
            <person name="Ahrendt S."/>
            <person name="Sahu N."/>
            <person name="Indic B."/>
            <person name="Wong-Bajracharya J."/>
            <person name="Merenyi Z."/>
            <person name="Ke H.-M."/>
            <person name="Monk M."/>
            <person name="Kocsube S."/>
            <person name="Drula E."/>
            <person name="Lipzen A."/>
            <person name="Balint B."/>
            <person name="Henrissat B."/>
            <person name="Andreopoulos B."/>
            <person name="Martin F.M."/>
            <person name="Harder C.B."/>
            <person name="Rigling D."/>
            <person name="Ford K.L."/>
            <person name="Foster G.D."/>
            <person name="Pangilinan J."/>
            <person name="Papanicolaou A."/>
            <person name="Barry K."/>
            <person name="LaButti K."/>
            <person name="Viragh M."/>
            <person name="Koriabine M."/>
            <person name="Yan M."/>
            <person name="Riley R."/>
            <person name="Champramary S."/>
            <person name="Plett K.L."/>
            <person name="Tsai I.J."/>
            <person name="Slot J."/>
            <person name="Sipos G."/>
            <person name="Plett J."/>
            <person name="Nagy L.G."/>
            <person name="Grigoriev I.V."/>
        </authorList>
    </citation>
    <scope>NUCLEOTIDE SEQUENCE</scope>
    <source>
        <strain evidence="1">ICMP 16352</strain>
    </source>
</reference>